<evidence type="ECO:0000313" key="2">
    <source>
        <dbReference type="Proteomes" id="UP000567067"/>
    </source>
</evidence>
<comment type="caution">
    <text evidence="1">The sequence shown here is derived from an EMBL/GenBank/DDBJ whole genome shotgun (WGS) entry which is preliminary data.</text>
</comment>
<dbReference type="Gene3D" id="3.40.50.150">
    <property type="entry name" value="Vaccinia Virus protein VP39"/>
    <property type="match status" value="1"/>
</dbReference>
<reference evidence="1 2" key="1">
    <citation type="submission" date="2020-08" db="EMBL/GenBank/DDBJ databases">
        <title>Genomic Encyclopedia of Type Strains, Phase III (KMG-III): the genomes of soil and plant-associated and newly described type strains.</title>
        <authorList>
            <person name="Whitman W."/>
        </authorList>
    </citation>
    <scope>NUCLEOTIDE SEQUENCE [LARGE SCALE GENOMIC DNA]</scope>
    <source>
        <strain evidence="1 2">CECT 8693</strain>
    </source>
</reference>
<protein>
    <submittedName>
        <fullName evidence="1">Phospholipid N-methyltransferase</fullName>
    </submittedName>
</protein>
<organism evidence="1 2">
    <name type="scientific">Fontibacillus solani</name>
    <dbReference type="NCBI Taxonomy" id="1572857"/>
    <lineage>
        <taxon>Bacteria</taxon>
        <taxon>Bacillati</taxon>
        <taxon>Bacillota</taxon>
        <taxon>Bacilli</taxon>
        <taxon>Bacillales</taxon>
        <taxon>Paenibacillaceae</taxon>
        <taxon>Fontibacillus</taxon>
    </lineage>
</organism>
<dbReference type="InterPro" id="IPR029063">
    <property type="entry name" value="SAM-dependent_MTases_sf"/>
</dbReference>
<gene>
    <name evidence="1" type="ORF">FHR92_003657</name>
</gene>
<proteinExistence type="predicted"/>
<keyword evidence="1" id="KW-0489">Methyltransferase</keyword>
<dbReference type="GO" id="GO:0008168">
    <property type="term" value="F:methyltransferase activity"/>
    <property type="evidence" value="ECO:0007669"/>
    <property type="project" value="UniProtKB-KW"/>
</dbReference>
<accession>A0A7W3SW16</accession>
<dbReference type="SUPFAM" id="SSF53335">
    <property type="entry name" value="S-adenosyl-L-methionine-dependent methyltransferases"/>
    <property type="match status" value="1"/>
</dbReference>
<keyword evidence="1" id="KW-0808">Transferase</keyword>
<dbReference type="CDD" id="cd02440">
    <property type="entry name" value="AdoMet_MTases"/>
    <property type="match status" value="1"/>
</dbReference>
<evidence type="ECO:0000313" key="1">
    <source>
        <dbReference type="EMBL" id="MBA9087175.1"/>
    </source>
</evidence>
<sequence length="194" mass="22375">MIMNVKMWFEEKSVFLYKFLRSPKQIGSITPSSRELAMAMLEPIQWQSTYAIAELGAGTGAVTKYIPSAARSGTRVILFEKDAYLRGKLSVRFPDYSCYADCLLLENALEQEGVERLDCIISGLPFFNFHQEVRDRLIQQIVASLKDDGLFIAFQYSQQMKRQLTEHFEIEVIRFVPLNIPPAFVYICRKKRVT</sequence>
<dbReference type="Proteomes" id="UP000567067">
    <property type="component" value="Unassembled WGS sequence"/>
</dbReference>
<keyword evidence="2" id="KW-1185">Reference proteome</keyword>
<dbReference type="EMBL" id="JACJIP010000027">
    <property type="protein sequence ID" value="MBA9087175.1"/>
    <property type="molecule type" value="Genomic_DNA"/>
</dbReference>
<name>A0A7W3SW16_9BACL</name>
<dbReference type="GO" id="GO:0032259">
    <property type="term" value="P:methylation"/>
    <property type="evidence" value="ECO:0007669"/>
    <property type="project" value="UniProtKB-KW"/>
</dbReference>
<dbReference type="AlphaFoldDB" id="A0A7W3SW16"/>